<comment type="caution">
    <text evidence="1">The sequence shown here is derived from an EMBL/GenBank/DDBJ whole genome shotgun (WGS) entry which is preliminary data.</text>
</comment>
<gene>
    <name evidence="1" type="ORF">pdam_00025514</name>
</gene>
<reference evidence="1 2" key="1">
    <citation type="journal article" date="2018" name="Sci. Rep.">
        <title>Comparative analysis of the Pocillopora damicornis genome highlights role of immune system in coral evolution.</title>
        <authorList>
            <person name="Cunning R."/>
            <person name="Bay R.A."/>
            <person name="Gillette P."/>
            <person name="Baker A.C."/>
            <person name="Traylor-Knowles N."/>
        </authorList>
    </citation>
    <scope>NUCLEOTIDE SEQUENCE [LARGE SCALE GENOMIC DNA]</scope>
    <source>
        <strain evidence="1">RSMAS</strain>
        <tissue evidence="1">Whole animal</tissue>
    </source>
</reference>
<dbReference type="AlphaFoldDB" id="A0A3M6UUA7"/>
<evidence type="ECO:0000313" key="1">
    <source>
        <dbReference type="EMBL" id="RMX57179.1"/>
    </source>
</evidence>
<evidence type="ECO:0000313" key="2">
    <source>
        <dbReference type="Proteomes" id="UP000275408"/>
    </source>
</evidence>
<name>A0A3M6UUA7_POCDA</name>
<sequence>MLTVFEKFTSTLKGFLDFQVGFRISRPSQARRENTLISRAVSAFSRDFVSAHDDEAESRDFTPMRETRWRNGYFKEWQQNPQWSLSCFLALLLPLSALQAEVTGMVETNVLDNQLQTGQVEMPTLVGAVKDSGVVDVTFEEGEQQQETISREGEQNGKHEIAKVFCDRGSQTRLRSQSISKDAESLNSHF</sequence>
<dbReference type="OrthoDB" id="5964333at2759"/>
<dbReference type="EMBL" id="RCHS01000714">
    <property type="protein sequence ID" value="RMX57179.1"/>
    <property type="molecule type" value="Genomic_DNA"/>
</dbReference>
<keyword evidence="2" id="KW-1185">Reference proteome</keyword>
<dbReference type="Proteomes" id="UP000275408">
    <property type="component" value="Unassembled WGS sequence"/>
</dbReference>
<accession>A0A3M6UUA7</accession>
<protein>
    <submittedName>
        <fullName evidence="1">Uncharacterized protein</fullName>
    </submittedName>
</protein>
<organism evidence="1 2">
    <name type="scientific">Pocillopora damicornis</name>
    <name type="common">Cauliflower coral</name>
    <name type="synonym">Millepora damicornis</name>
    <dbReference type="NCBI Taxonomy" id="46731"/>
    <lineage>
        <taxon>Eukaryota</taxon>
        <taxon>Metazoa</taxon>
        <taxon>Cnidaria</taxon>
        <taxon>Anthozoa</taxon>
        <taxon>Hexacorallia</taxon>
        <taxon>Scleractinia</taxon>
        <taxon>Astrocoeniina</taxon>
        <taxon>Pocilloporidae</taxon>
        <taxon>Pocillopora</taxon>
    </lineage>
</organism>
<proteinExistence type="predicted"/>